<evidence type="ECO:0000313" key="2">
    <source>
        <dbReference type="EMBL" id="KAJ4840890.1"/>
    </source>
</evidence>
<comment type="caution">
    <text evidence="2">The sequence shown here is derived from an EMBL/GenBank/DDBJ whole genome shotgun (WGS) entry which is preliminary data.</text>
</comment>
<keyword evidence="3" id="KW-1185">Reference proteome</keyword>
<dbReference type="PANTHER" id="PTHR34427">
    <property type="entry name" value="DUF4283 DOMAIN PROTEIN"/>
    <property type="match status" value="1"/>
</dbReference>
<sequence length="408" mass="44834">MPIRDLSDFISSHSSMNCQVVPLGGTSFLVKYDSIEERDMLVHEKPEWVDLLFSIFRPWKFGDVSCDRLCWVLIKGTPPHTWSKDFFQLISTRVGSLVDWSLESKSGERLDVAEVLILTTSIKFINCSFQVTIEDDQFGISIVETQYDPLEWSIPSSELSVLSDAPMTPSVPRVFAHAGFLPTLEVGDCSTDSKDVVGHYSSSSKTTATLSDACTHSVPSDPFNLRPLIEKLPPGMGNHMQPQSSQSPKYIPSELSSFKTHNDVASPNVLVNPHESSTQPLEVSVDLAHQPITVSRSPEPLVPYPSSPLTHDSGFSSPSPQRPAIFESESSTSASPCLKTLSVYNVPSSSPPSENSHPNSQKTVDRKVAAIPKHMELKRKTKYVSSKGSIMMSNSKTVFKSSLDMGSL</sequence>
<feature type="compositionally biased region" description="Low complexity" evidence="1">
    <location>
        <begin position="345"/>
        <end position="360"/>
    </location>
</feature>
<feature type="region of interest" description="Disordered" evidence="1">
    <location>
        <begin position="224"/>
        <end position="253"/>
    </location>
</feature>
<reference evidence="2" key="1">
    <citation type="submission" date="2022-02" db="EMBL/GenBank/DDBJ databases">
        <authorList>
            <person name="Henning P.M."/>
            <person name="McCubbin A.G."/>
            <person name="Shore J.S."/>
        </authorList>
    </citation>
    <scope>NUCLEOTIDE SEQUENCE</scope>
    <source>
        <strain evidence="2">F60SS</strain>
        <tissue evidence="2">Leaves</tissue>
    </source>
</reference>
<dbReference type="AlphaFoldDB" id="A0A9Q0G252"/>
<dbReference type="PANTHER" id="PTHR34427:SF5">
    <property type="entry name" value="DUF4283 DOMAIN-CONTAINING PROTEIN"/>
    <property type="match status" value="1"/>
</dbReference>
<accession>A0A9Q0G252</accession>
<feature type="compositionally biased region" description="Polar residues" evidence="1">
    <location>
        <begin position="240"/>
        <end position="253"/>
    </location>
</feature>
<evidence type="ECO:0000256" key="1">
    <source>
        <dbReference type="SAM" id="MobiDB-lite"/>
    </source>
</evidence>
<gene>
    <name evidence="2" type="ORF">Tsubulata_010394</name>
</gene>
<protein>
    <recommendedName>
        <fullName evidence="4">DUF4283 domain-containing protein</fullName>
    </recommendedName>
</protein>
<feature type="compositionally biased region" description="Polar residues" evidence="1">
    <location>
        <begin position="307"/>
        <end position="319"/>
    </location>
</feature>
<feature type="region of interest" description="Disordered" evidence="1">
    <location>
        <begin position="294"/>
        <end position="331"/>
    </location>
</feature>
<reference evidence="2" key="2">
    <citation type="journal article" date="2023" name="Plants (Basel)">
        <title>Annotation of the Turnera subulata (Passifloraceae) Draft Genome Reveals the S-Locus Evolved after the Divergence of Turneroideae from Passifloroideae in a Stepwise Manner.</title>
        <authorList>
            <person name="Henning P.M."/>
            <person name="Roalson E.H."/>
            <person name="Mir W."/>
            <person name="McCubbin A.G."/>
            <person name="Shore J.S."/>
        </authorList>
    </citation>
    <scope>NUCLEOTIDE SEQUENCE</scope>
    <source>
        <strain evidence="2">F60SS</strain>
    </source>
</reference>
<proteinExistence type="predicted"/>
<evidence type="ECO:0000313" key="3">
    <source>
        <dbReference type="Proteomes" id="UP001141552"/>
    </source>
</evidence>
<name>A0A9Q0G252_9ROSI</name>
<organism evidence="2 3">
    <name type="scientific">Turnera subulata</name>
    <dbReference type="NCBI Taxonomy" id="218843"/>
    <lineage>
        <taxon>Eukaryota</taxon>
        <taxon>Viridiplantae</taxon>
        <taxon>Streptophyta</taxon>
        <taxon>Embryophyta</taxon>
        <taxon>Tracheophyta</taxon>
        <taxon>Spermatophyta</taxon>
        <taxon>Magnoliopsida</taxon>
        <taxon>eudicotyledons</taxon>
        <taxon>Gunneridae</taxon>
        <taxon>Pentapetalae</taxon>
        <taxon>rosids</taxon>
        <taxon>fabids</taxon>
        <taxon>Malpighiales</taxon>
        <taxon>Passifloraceae</taxon>
        <taxon>Turnera</taxon>
    </lineage>
</organism>
<evidence type="ECO:0008006" key="4">
    <source>
        <dbReference type="Google" id="ProtNLM"/>
    </source>
</evidence>
<dbReference type="Proteomes" id="UP001141552">
    <property type="component" value="Unassembled WGS sequence"/>
</dbReference>
<dbReference type="EMBL" id="JAKUCV010002922">
    <property type="protein sequence ID" value="KAJ4840890.1"/>
    <property type="molecule type" value="Genomic_DNA"/>
</dbReference>
<feature type="region of interest" description="Disordered" evidence="1">
    <location>
        <begin position="345"/>
        <end position="364"/>
    </location>
</feature>